<dbReference type="RefSeq" id="WP_072996674.1">
    <property type="nucleotide sequence ID" value="NZ_FRAM01000001.1"/>
</dbReference>
<gene>
    <name evidence="1" type="ORF">SAMN05444371_0975</name>
</gene>
<name>A0A1M6PAX8_9FLAO</name>
<accession>A0A1M6PAX8</accession>
<reference evidence="2" key="1">
    <citation type="submission" date="2016-11" db="EMBL/GenBank/DDBJ databases">
        <authorList>
            <person name="Varghese N."/>
            <person name="Submissions S."/>
        </authorList>
    </citation>
    <scope>NUCLEOTIDE SEQUENCE [LARGE SCALE GENOMIC DNA]</scope>
    <source>
        <strain evidence="2">DSM 18016</strain>
    </source>
</reference>
<dbReference type="AlphaFoldDB" id="A0A1M6PAX8"/>
<organism evidence="1 2">
    <name type="scientific">Epilithonimonas mollis</name>
    <dbReference type="NCBI Taxonomy" id="216903"/>
    <lineage>
        <taxon>Bacteria</taxon>
        <taxon>Pseudomonadati</taxon>
        <taxon>Bacteroidota</taxon>
        <taxon>Flavobacteriia</taxon>
        <taxon>Flavobacteriales</taxon>
        <taxon>Weeksellaceae</taxon>
        <taxon>Chryseobacterium group</taxon>
        <taxon>Epilithonimonas</taxon>
    </lineage>
</organism>
<evidence type="ECO:0000313" key="1">
    <source>
        <dbReference type="EMBL" id="SHK05121.1"/>
    </source>
</evidence>
<sequence>MERTVFLNVLLDGKLNLYQYKNKNIEQYFYSKENGEIIPLIYKKYNPDGDTYKIAENAKYIDQLKILFAESNSANFKTSKIRYEKSNLVDLFQEYNGQKNEMNNNKLDFNLSIRLGFSLATLNLDTHNNYQEINFPDKAAFRIGLEAELVLPFNKNKWAIIAEPFYYRYKNENLSNDGNYRFETNFDMVDLELGLRHYMFLNDKSKIFVTAGFVANLYMTKDALIKYTSLKPGYLNGRAYFDTKSTYFNFGLGYNYNDKFSAEIKISTSKELYERGYWDAQLSRVSFIIGYNIF</sequence>
<evidence type="ECO:0008006" key="3">
    <source>
        <dbReference type="Google" id="ProtNLM"/>
    </source>
</evidence>
<keyword evidence="2" id="KW-1185">Reference proteome</keyword>
<dbReference type="STRING" id="216903.SAMN05444371_0975"/>
<dbReference type="Proteomes" id="UP000184498">
    <property type="component" value="Unassembled WGS sequence"/>
</dbReference>
<protein>
    <recommendedName>
        <fullName evidence="3">Outer membrane protein beta-barrel domain-containing protein</fullName>
    </recommendedName>
</protein>
<proteinExistence type="predicted"/>
<evidence type="ECO:0000313" key="2">
    <source>
        <dbReference type="Proteomes" id="UP000184498"/>
    </source>
</evidence>
<dbReference type="OrthoDB" id="921445at2"/>
<dbReference type="EMBL" id="FRAM01000001">
    <property type="protein sequence ID" value="SHK05121.1"/>
    <property type="molecule type" value="Genomic_DNA"/>
</dbReference>